<dbReference type="Gene3D" id="3.40.220.10">
    <property type="entry name" value="Leucine Aminopeptidase, subunit E, domain 1"/>
    <property type="match status" value="1"/>
</dbReference>
<evidence type="ECO:0000259" key="1">
    <source>
        <dbReference type="PROSITE" id="PS51154"/>
    </source>
</evidence>
<dbReference type="PROSITE" id="PS51154">
    <property type="entry name" value="MACRO"/>
    <property type="match status" value="1"/>
</dbReference>
<evidence type="ECO:0000313" key="2">
    <source>
        <dbReference type="EMBL" id="GAF78860.1"/>
    </source>
</evidence>
<protein>
    <recommendedName>
        <fullName evidence="1">Macro domain-containing protein</fullName>
    </recommendedName>
</protein>
<dbReference type="PANTHER" id="PTHR11106:SF111">
    <property type="entry name" value="MACRO DOMAIN-CONTAINING PROTEIN"/>
    <property type="match status" value="1"/>
</dbReference>
<dbReference type="InterPro" id="IPR002589">
    <property type="entry name" value="Macro_dom"/>
</dbReference>
<dbReference type="CDD" id="cd03330">
    <property type="entry name" value="Macro_Ttha0132-like"/>
    <property type="match status" value="1"/>
</dbReference>
<organism evidence="2">
    <name type="scientific">marine sediment metagenome</name>
    <dbReference type="NCBI Taxonomy" id="412755"/>
    <lineage>
        <taxon>unclassified sequences</taxon>
        <taxon>metagenomes</taxon>
        <taxon>ecological metagenomes</taxon>
    </lineage>
</organism>
<sequence>MEILLTRGDIAQQDADAIVNAANNHLWMGAGVAGAIKRAGGQEIEREAVAKGPIPIGEAVATGAGRLRARYVIHAAVMGRDLRTDTDKIRQATQNSLRRADELALKSIAFPALGTGVGGFSLEECARIMLDVVHKHSAAGTSLERVVFVLYDDAAHQAFETVWRSSQSASTG</sequence>
<dbReference type="AlphaFoldDB" id="X0TRU6"/>
<gene>
    <name evidence="2" type="ORF">S01H1_18240</name>
</gene>
<proteinExistence type="predicted"/>
<dbReference type="Pfam" id="PF01661">
    <property type="entry name" value="Macro"/>
    <property type="match status" value="1"/>
</dbReference>
<dbReference type="InterPro" id="IPR043472">
    <property type="entry name" value="Macro_dom-like"/>
</dbReference>
<dbReference type="SMART" id="SM00506">
    <property type="entry name" value="A1pp"/>
    <property type="match status" value="1"/>
</dbReference>
<reference evidence="2" key="1">
    <citation type="journal article" date="2014" name="Front. Microbiol.">
        <title>High frequency of phylogenetically diverse reductive dehalogenase-homologous genes in deep subseafloor sedimentary metagenomes.</title>
        <authorList>
            <person name="Kawai M."/>
            <person name="Futagami T."/>
            <person name="Toyoda A."/>
            <person name="Takaki Y."/>
            <person name="Nishi S."/>
            <person name="Hori S."/>
            <person name="Arai W."/>
            <person name="Tsubouchi T."/>
            <person name="Morono Y."/>
            <person name="Uchiyama I."/>
            <person name="Ito T."/>
            <person name="Fujiyama A."/>
            <person name="Inagaki F."/>
            <person name="Takami H."/>
        </authorList>
    </citation>
    <scope>NUCLEOTIDE SEQUENCE</scope>
    <source>
        <strain evidence="2">Expedition CK06-06</strain>
    </source>
</reference>
<name>X0TRU6_9ZZZZ</name>
<dbReference type="EMBL" id="BARS01009736">
    <property type="protein sequence ID" value="GAF78860.1"/>
    <property type="molecule type" value="Genomic_DNA"/>
</dbReference>
<feature type="domain" description="Macro" evidence="1">
    <location>
        <begin position="1"/>
        <end position="167"/>
    </location>
</feature>
<dbReference type="PANTHER" id="PTHR11106">
    <property type="entry name" value="GANGLIOSIDE INDUCED DIFFERENTIATION ASSOCIATED PROTEIN 2-RELATED"/>
    <property type="match status" value="1"/>
</dbReference>
<dbReference type="SUPFAM" id="SSF52949">
    <property type="entry name" value="Macro domain-like"/>
    <property type="match status" value="1"/>
</dbReference>
<comment type="caution">
    <text evidence="2">The sequence shown here is derived from an EMBL/GenBank/DDBJ whole genome shotgun (WGS) entry which is preliminary data.</text>
</comment>
<accession>X0TRU6</accession>